<evidence type="ECO:0000256" key="1">
    <source>
        <dbReference type="ARBA" id="ARBA00009224"/>
    </source>
</evidence>
<dbReference type="GO" id="GO:0000266">
    <property type="term" value="P:mitochondrial fission"/>
    <property type="evidence" value="ECO:0007669"/>
    <property type="project" value="TreeGrafter"/>
</dbReference>
<dbReference type="InterPro" id="IPR019560">
    <property type="entry name" value="Mitochondrial_18_kDa_protein"/>
</dbReference>
<reference evidence="5" key="1">
    <citation type="submission" date="2025-08" db="UniProtKB">
        <authorList>
            <consortium name="RefSeq"/>
        </authorList>
    </citation>
    <scope>IDENTIFICATION</scope>
</reference>
<organism evidence="4 5">
    <name type="scientific">Drosophila suzukii</name>
    <name type="common">Spotted-wing drosophila fruit fly</name>
    <dbReference type="NCBI Taxonomy" id="28584"/>
    <lineage>
        <taxon>Eukaryota</taxon>
        <taxon>Metazoa</taxon>
        <taxon>Ecdysozoa</taxon>
        <taxon>Arthropoda</taxon>
        <taxon>Hexapoda</taxon>
        <taxon>Insecta</taxon>
        <taxon>Pterygota</taxon>
        <taxon>Neoptera</taxon>
        <taxon>Endopterygota</taxon>
        <taxon>Diptera</taxon>
        <taxon>Brachycera</taxon>
        <taxon>Muscomorpha</taxon>
        <taxon>Ephydroidea</taxon>
        <taxon>Drosophilidae</taxon>
        <taxon>Drosophila</taxon>
        <taxon>Sophophora</taxon>
    </lineage>
</organism>
<dbReference type="RefSeq" id="XP_016939306.2">
    <property type="nucleotide sequence ID" value="XM_017083817.4"/>
</dbReference>
<sequence>MPEDKDFKRGETETLETAFKQPARDVDIYRDTFIRYMGYSNEIGESFRPLVPKSFVAASYGMAIGYVCTDTFDKALRLQMDGASSREVAIKGGDVFAWQMLASVAIPGLVINRITWATKTLLSRAPVAVLKTVPTLVGLASIPLIIHPIDSMVDRLMDATYRKTVR</sequence>
<protein>
    <recommendedName>
        <fullName evidence="2">Mitochondrial fission process protein 1</fullName>
    </recommendedName>
    <alternativeName>
        <fullName evidence="3">Mitochondrial 18 kDa protein</fullName>
    </alternativeName>
</protein>
<dbReference type="Proteomes" id="UP001652628">
    <property type="component" value="Chromosome X"/>
</dbReference>
<proteinExistence type="inferred from homology"/>
<evidence type="ECO:0000313" key="4">
    <source>
        <dbReference type="Proteomes" id="UP001652628"/>
    </source>
</evidence>
<keyword evidence="4" id="KW-1185">Reference proteome</keyword>
<gene>
    <name evidence="5" type="primary">LOC108016901</name>
</gene>
<name>A0AB39ZN43_DROSZ</name>
<dbReference type="GeneID" id="108016901"/>
<dbReference type="GO" id="GO:0005739">
    <property type="term" value="C:mitochondrion"/>
    <property type="evidence" value="ECO:0007669"/>
    <property type="project" value="TreeGrafter"/>
</dbReference>
<evidence type="ECO:0000313" key="5">
    <source>
        <dbReference type="RefSeq" id="XP_016939306.2"/>
    </source>
</evidence>
<accession>A0AB39ZN43</accession>
<comment type="similarity">
    <text evidence="1">Belongs to the MTFP1 family.</text>
</comment>
<evidence type="ECO:0000256" key="3">
    <source>
        <dbReference type="ARBA" id="ARBA00029631"/>
    </source>
</evidence>
<dbReference type="PANTHER" id="PTHR11001:SF2">
    <property type="entry name" value="MITOCHONDRIAL FISSION PROCESS PROTEIN 1"/>
    <property type="match status" value="1"/>
</dbReference>
<dbReference type="Pfam" id="PF10558">
    <property type="entry name" value="MTP18"/>
    <property type="match status" value="1"/>
</dbReference>
<dbReference type="PANTHER" id="PTHR11001">
    <property type="entry name" value="MITOCHONDRIAL FISSION PROCESS PROTEIN 1"/>
    <property type="match status" value="1"/>
</dbReference>
<dbReference type="AlphaFoldDB" id="A0AB39ZN43"/>
<evidence type="ECO:0000256" key="2">
    <source>
        <dbReference type="ARBA" id="ARBA00017835"/>
    </source>
</evidence>